<evidence type="ECO:0000313" key="8">
    <source>
        <dbReference type="RefSeq" id="XP_010924084.1"/>
    </source>
</evidence>
<feature type="transmembrane region" description="Helical" evidence="6">
    <location>
        <begin position="9"/>
        <end position="28"/>
    </location>
</feature>
<protein>
    <submittedName>
        <fullName evidence="8">Glycosyltransferase BC10</fullName>
    </submittedName>
</protein>
<keyword evidence="4 6" id="KW-0472">Membrane</keyword>
<proteinExistence type="predicted"/>
<dbReference type="Pfam" id="PF02485">
    <property type="entry name" value="Branch"/>
    <property type="match status" value="1"/>
</dbReference>
<organism evidence="7 8">
    <name type="scientific">Elaeis guineensis var. tenera</name>
    <name type="common">Oil palm</name>
    <dbReference type="NCBI Taxonomy" id="51953"/>
    <lineage>
        <taxon>Eukaryota</taxon>
        <taxon>Viridiplantae</taxon>
        <taxon>Streptophyta</taxon>
        <taxon>Embryophyta</taxon>
        <taxon>Tracheophyta</taxon>
        <taxon>Spermatophyta</taxon>
        <taxon>Magnoliopsida</taxon>
        <taxon>Liliopsida</taxon>
        <taxon>Arecaceae</taxon>
        <taxon>Arecoideae</taxon>
        <taxon>Cocoseae</taxon>
        <taxon>Elaeidinae</taxon>
        <taxon>Elaeis</taxon>
    </lineage>
</organism>
<dbReference type="PANTHER" id="PTHR31042:SF70">
    <property type="entry name" value="OS01G0695200 PROTEIN"/>
    <property type="match status" value="1"/>
</dbReference>
<dbReference type="KEGG" id="egu:105047010"/>
<dbReference type="PANTHER" id="PTHR31042">
    <property type="entry name" value="CORE-2/I-BRANCHING BETA-1,6-N-ACETYLGLUCOSAMINYLTRANSFERASE FAMILY PROTEIN-RELATED"/>
    <property type="match status" value="1"/>
</dbReference>
<dbReference type="InterPro" id="IPR003406">
    <property type="entry name" value="Glyco_trans_14"/>
</dbReference>
<dbReference type="InterPro" id="IPR044174">
    <property type="entry name" value="BC10-like"/>
</dbReference>
<keyword evidence="6" id="KW-1133">Transmembrane helix</keyword>
<sequence length="407" mass="46628">MREDRKRPIFSSSSILSYSLVVTVTMTMKKRMPPSSSPSIQQHFWLGLQLVLSLSVLVCVLALLRISSQSQSSASAFSSSGRSSSVEGTPKIAFLFLARSNLPLDFVWHAFFQNAEKRCYSIYIHSEPGFVFDKSTTRSPFFYGRQLNGSVKVEWGESSMVDAERLLLAAALEDPANQRFVLISDSCVPLYNFSYIYGYLMSSSKSFVDSFLDKKEERYNPKMSPVIPKDKWRKGSQWITLIRKHAEVVIADNAIFQAFKRYCRRGSALDPGRKQNVKAVVQKQHDCIPDEHYVQTLLSMSDLEDKLERRTLTYTLWNQSSDDKKRQSWHPMTFEYADASLQHINEMRNINHVYYETEYRTEWCRCNATFVSCFLFARKFSLGAAKRLLNEGLVGSFDASALLFSSS</sequence>
<keyword evidence="6" id="KW-0812">Transmembrane</keyword>
<evidence type="ECO:0000256" key="4">
    <source>
        <dbReference type="ARBA" id="ARBA00023136"/>
    </source>
</evidence>
<accession>A0A6I9RC00</accession>
<name>A0A6I9RC00_ELAGV</name>
<gene>
    <name evidence="8" type="primary">LOC105047010</name>
</gene>
<dbReference type="InParanoid" id="A0A6I9RC00"/>
<dbReference type="AlphaFoldDB" id="A0A6I9RC00"/>
<dbReference type="GeneID" id="105047010"/>
<dbReference type="OrthoDB" id="191334at2759"/>
<feature type="transmembrane region" description="Helical" evidence="6">
    <location>
        <begin position="43"/>
        <end position="64"/>
    </location>
</feature>
<evidence type="ECO:0000256" key="6">
    <source>
        <dbReference type="SAM" id="Phobius"/>
    </source>
</evidence>
<reference evidence="8" key="1">
    <citation type="submission" date="2025-08" db="UniProtKB">
        <authorList>
            <consortium name="RefSeq"/>
        </authorList>
    </citation>
    <scope>IDENTIFICATION</scope>
</reference>
<keyword evidence="2" id="KW-0328">Glycosyltransferase</keyword>
<keyword evidence="5" id="KW-0325">Glycoprotein</keyword>
<keyword evidence="3" id="KW-0808">Transferase</keyword>
<evidence type="ECO:0000256" key="1">
    <source>
        <dbReference type="ARBA" id="ARBA00004606"/>
    </source>
</evidence>
<dbReference type="GO" id="GO:0016757">
    <property type="term" value="F:glycosyltransferase activity"/>
    <property type="evidence" value="ECO:0007669"/>
    <property type="project" value="UniProtKB-KW"/>
</dbReference>
<evidence type="ECO:0000256" key="2">
    <source>
        <dbReference type="ARBA" id="ARBA00022676"/>
    </source>
</evidence>
<evidence type="ECO:0000256" key="5">
    <source>
        <dbReference type="ARBA" id="ARBA00023180"/>
    </source>
</evidence>
<dbReference type="GO" id="GO:0016020">
    <property type="term" value="C:membrane"/>
    <property type="evidence" value="ECO:0007669"/>
    <property type="project" value="UniProtKB-SubCell"/>
</dbReference>
<dbReference type="Proteomes" id="UP000504607">
    <property type="component" value="Chromosome 6"/>
</dbReference>
<evidence type="ECO:0000256" key="3">
    <source>
        <dbReference type="ARBA" id="ARBA00022679"/>
    </source>
</evidence>
<evidence type="ECO:0000313" key="7">
    <source>
        <dbReference type="Proteomes" id="UP000504607"/>
    </source>
</evidence>
<dbReference type="RefSeq" id="XP_010924084.1">
    <property type="nucleotide sequence ID" value="XM_010925782.3"/>
</dbReference>
<keyword evidence="7" id="KW-1185">Reference proteome</keyword>
<comment type="subcellular location">
    <subcellularLocation>
        <location evidence="1">Membrane</location>
        <topology evidence="1">Single-pass type II membrane protein</topology>
    </subcellularLocation>
</comment>